<keyword evidence="1" id="KW-0472">Membrane</keyword>
<dbReference type="Gene3D" id="3.30.450.20">
    <property type="entry name" value="PAS domain"/>
    <property type="match status" value="1"/>
</dbReference>
<dbReference type="SMART" id="SM00267">
    <property type="entry name" value="GGDEF"/>
    <property type="match status" value="1"/>
</dbReference>
<dbReference type="InterPro" id="IPR013655">
    <property type="entry name" value="PAS_fold_3"/>
</dbReference>
<feature type="transmembrane region" description="Helical" evidence="1">
    <location>
        <begin position="131"/>
        <end position="151"/>
    </location>
</feature>
<dbReference type="Gene3D" id="3.30.70.270">
    <property type="match status" value="1"/>
</dbReference>
<feature type="domain" description="PAC" evidence="2">
    <location>
        <begin position="372"/>
        <end position="424"/>
    </location>
</feature>
<evidence type="ECO:0000259" key="3">
    <source>
        <dbReference type="PROSITE" id="PS50887"/>
    </source>
</evidence>
<feature type="transmembrane region" description="Helical" evidence="1">
    <location>
        <begin position="21"/>
        <end position="38"/>
    </location>
</feature>
<accession>A0A0E4GWG5</accession>
<dbReference type="InterPro" id="IPR000160">
    <property type="entry name" value="GGDEF_dom"/>
</dbReference>
<feature type="transmembrane region" description="Helical" evidence="1">
    <location>
        <begin position="88"/>
        <end position="111"/>
    </location>
</feature>
<dbReference type="Pfam" id="PF00990">
    <property type="entry name" value="GGDEF"/>
    <property type="match status" value="1"/>
</dbReference>
<dbReference type="PANTHER" id="PTHR46663:SF4">
    <property type="entry name" value="DIGUANYLATE CYCLASE DGCT-RELATED"/>
    <property type="match status" value="1"/>
</dbReference>
<dbReference type="SUPFAM" id="SSF55073">
    <property type="entry name" value="Nucleotide cyclase"/>
    <property type="match status" value="1"/>
</dbReference>
<dbReference type="SUPFAM" id="SSF55785">
    <property type="entry name" value="PYP-like sensor domain (PAS domain)"/>
    <property type="match status" value="1"/>
</dbReference>
<dbReference type="EMBL" id="CTEE01000001">
    <property type="protein sequence ID" value="CQD08640.1"/>
    <property type="molecule type" value="Genomic_DNA"/>
</dbReference>
<dbReference type="CDD" id="cd01949">
    <property type="entry name" value="GGDEF"/>
    <property type="match status" value="1"/>
</dbReference>
<sequence>MEPMEAESPDAWLNDVAWCRRIALVVVFAIAALVWVGWTTGSDRLTRIYPTWPQMMPWTAVWLVSLGAAILAQSGAPSRKRVWAGRGLALLVAALAGITLVQYATGVLPGLDRVWFADALRTSQWTKPGRPSPQTAVSALLLSGAVVLIRFDRRTRVAWPACTAAGAAIPFVTVGAYLFDALALVGSSPSTGQAFMTALALLLLAAAALLARPDRVPVAWLLGRSDRSSLLRLAAILAGFPVVVALSRPALLGLGIGEHTEWTFSILLGTVIVGAVTFFFTQREHELLIAKEILSKQRADAEMRYQILAANAVDVIVHFRGGEVAWISPSVEAVLGGPLQHWTGSNFRRLIHVDDRAALAAALQRIGNGESVIQRFRVRSADGTYHWVDGHAKPYVDADGNADGLIAALRTVDDQVETEQRLERLARFDTLTGLVNRAEALGRLKSAVDQPRPPGTYVGVLFCDVDRFKEINDTWGHGIGDQVLATLASRISGSVRSGDTVGRTGGDEMLVILPDIHGSDELAGIAEKIRSRVAQPIRVSATTIHATMSIGATIAVPGEPVASITARADAAMYRAKSGRANAVICN</sequence>
<keyword evidence="1" id="KW-1133">Transmembrane helix</keyword>
<gene>
    <name evidence="4" type="ORF">BN1232_01556</name>
</gene>
<dbReference type="InterPro" id="IPR043128">
    <property type="entry name" value="Rev_trsase/Diguanyl_cyclase"/>
</dbReference>
<evidence type="ECO:0000256" key="1">
    <source>
        <dbReference type="SAM" id="Phobius"/>
    </source>
</evidence>
<dbReference type="NCBIfam" id="TIGR00229">
    <property type="entry name" value="sensory_box"/>
    <property type="match status" value="1"/>
</dbReference>
<dbReference type="STRING" id="141349.BN1232_01556"/>
<dbReference type="Pfam" id="PF08447">
    <property type="entry name" value="PAS_3"/>
    <property type="match status" value="1"/>
</dbReference>
<feature type="transmembrane region" description="Helical" evidence="1">
    <location>
        <begin position="58"/>
        <end position="76"/>
    </location>
</feature>
<dbReference type="PROSITE" id="PS50113">
    <property type="entry name" value="PAC"/>
    <property type="match status" value="1"/>
</dbReference>
<feature type="transmembrane region" description="Helical" evidence="1">
    <location>
        <begin position="230"/>
        <end position="250"/>
    </location>
</feature>
<feature type="transmembrane region" description="Helical" evidence="1">
    <location>
        <begin position="158"/>
        <end position="179"/>
    </location>
</feature>
<dbReference type="AlphaFoldDB" id="A0A0E4GWG5"/>
<evidence type="ECO:0000259" key="2">
    <source>
        <dbReference type="PROSITE" id="PS50113"/>
    </source>
</evidence>
<dbReference type="InterPro" id="IPR052163">
    <property type="entry name" value="DGC-Regulatory_Protein"/>
</dbReference>
<evidence type="ECO:0000313" key="4">
    <source>
        <dbReference type="EMBL" id="CQD08640.1"/>
    </source>
</evidence>
<keyword evidence="1" id="KW-0812">Transmembrane</keyword>
<dbReference type="InterPro" id="IPR000014">
    <property type="entry name" value="PAS"/>
</dbReference>
<proteinExistence type="predicted"/>
<name>A0A0E4GWG5_MYCLN</name>
<organism evidence="4 5">
    <name type="scientific">Mycobacterium lentiflavum</name>
    <dbReference type="NCBI Taxonomy" id="141349"/>
    <lineage>
        <taxon>Bacteria</taxon>
        <taxon>Bacillati</taxon>
        <taxon>Actinomycetota</taxon>
        <taxon>Actinomycetes</taxon>
        <taxon>Mycobacteriales</taxon>
        <taxon>Mycobacteriaceae</taxon>
        <taxon>Mycobacterium</taxon>
        <taxon>Mycobacterium simiae complex</taxon>
    </lineage>
</organism>
<dbReference type="CDD" id="cd00130">
    <property type="entry name" value="PAS"/>
    <property type="match status" value="1"/>
</dbReference>
<reference evidence="4 5" key="1">
    <citation type="submission" date="2015-03" db="EMBL/GenBank/DDBJ databases">
        <authorList>
            <person name="Urmite Genomes"/>
        </authorList>
    </citation>
    <scope>NUCLEOTIDE SEQUENCE [LARGE SCALE GENOMIC DNA]</scope>
    <source>
        <strain evidence="4 5">CSUR P1491</strain>
    </source>
</reference>
<feature type="domain" description="GGDEF" evidence="3">
    <location>
        <begin position="456"/>
        <end position="586"/>
    </location>
</feature>
<feature type="transmembrane region" description="Helical" evidence="1">
    <location>
        <begin position="262"/>
        <end position="281"/>
    </location>
</feature>
<dbReference type="InterPro" id="IPR000700">
    <property type="entry name" value="PAS-assoc_C"/>
</dbReference>
<dbReference type="PANTHER" id="PTHR46663">
    <property type="entry name" value="DIGUANYLATE CYCLASE DGCT-RELATED"/>
    <property type="match status" value="1"/>
</dbReference>
<evidence type="ECO:0000313" key="5">
    <source>
        <dbReference type="Proteomes" id="UP000199251"/>
    </source>
</evidence>
<dbReference type="Proteomes" id="UP000199251">
    <property type="component" value="Unassembled WGS sequence"/>
</dbReference>
<dbReference type="PROSITE" id="PS50887">
    <property type="entry name" value="GGDEF"/>
    <property type="match status" value="1"/>
</dbReference>
<feature type="transmembrane region" description="Helical" evidence="1">
    <location>
        <begin position="191"/>
        <end position="210"/>
    </location>
</feature>
<dbReference type="InterPro" id="IPR035965">
    <property type="entry name" value="PAS-like_dom_sf"/>
</dbReference>
<dbReference type="InterPro" id="IPR029787">
    <property type="entry name" value="Nucleotide_cyclase"/>
</dbReference>
<dbReference type="NCBIfam" id="TIGR00254">
    <property type="entry name" value="GGDEF"/>
    <property type="match status" value="1"/>
</dbReference>
<protein>
    <submittedName>
        <fullName evidence="4">PAS/PAC sensor-containing diguanylate cyclase</fullName>
    </submittedName>
</protein>